<reference evidence="9 10" key="1">
    <citation type="submission" date="2019-09" db="EMBL/GenBank/DDBJ databases">
        <authorList>
            <person name="Valk L.C."/>
        </authorList>
    </citation>
    <scope>NUCLEOTIDE SEQUENCE [LARGE SCALE GENOMIC DNA]</scope>
    <source>
        <strain evidence="9">GalUA</strain>
    </source>
</reference>
<keyword evidence="1" id="KW-1003">Cell membrane</keyword>
<proteinExistence type="predicted"/>
<organism evidence="9 10">
    <name type="scientific">Candidatus Galacturonatibacter soehngenii</name>
    <dbReference type="NCBI Taxonomy" id="2307010"/>
    <lineage>
        <taxon>Bacteria</taxon>
        <taxon>Bacillati</taxon>
        <taxon>Bacillota</taxon>
        <taxon>Clostridia</taxon>
        <taxon>Lachnospirales</taxon>
        <taxon>Lachnospiraceae</taxon>
        <taxon>Candidatus Galacturonatibacter</taxon>
    </lineage>
</organism>
<comment type="caution">
    <text evidence="9">The sequence shown here is derived from an EMBL/GenBank/DDBJ whole genome shotgun (WGS) entry which is preliminary data.</text>
</comment>
<keyword evidence="6 8" id="KW-1133">Transmembrane helix</keyword>
<dbReference type="InterPro" id="IPR006741">
    <property type="entry name" value="AgrB"/>
</dbReference>
<dbReference type="AlphaFoldDB" id="A0A7V7QI12"/>
<feature type="transmembrane region" description="Helical" evidence="8">
    <location>
        <begin position="35"/>
        <end position="57"/>
    </location>
</feature>
<dbReference type="GO" id="GO:0008233">
    <property type="term" value="F:peptidase activity"/>
    <property type="evidence" value="ECO:0007669"/>
    <property type="project" value="UniProtKB-KW"/>
</dbReference>
<protein>
    <submittedName>
        <fullName evidence="9">Accessory gene regulator B family protein</fullName>
    </submittedName>
</protein>
<feature type="transmembrane region" description="Helical" evidence="8">
    <location>
        <begin position="115"/>
        <end position="135"/>
    </location>
</feature>
<dbReference type="Proteomes" id="UP000461768">
    <property type="component" value="Unassembled WGS sequence"/>
</dbReference>
<evidence type="ECO:0000256" key="3">
    <source>
        <dbReference type="ARBA" id="ARBA00022670"/>
    </source>
</evidence>
<dbReference type="OrthoDB" id="9815055at2"/>
<keyword evidence="3" id="KW-0645">Protease</keyword>
<evidence type="ECO:0000256" key="6">
    <source>
        <dbReference type="ARBA" id="ARBA00022989"/>
    </source>
</evidence>
<evidence type="ECO:0000313" key="10">
    <source>
        <dbReference type="Proteomes" id="UP000461768"/>
    </source>
</evidence>
<feature type="transmembrane region" description="Helical" evidence="8">
    <location>
        <begin position="177"/>
        <end position="196"/>
    </location>
</feature>
<dbReference type="SMART" id="SM00793">
    <property type="entry name" value="AgrB"/>
    <property type="match status" value="1"/>
</dbReference>
<keyword evidence="10" id="KW-1185">Reference proteome</keyword>
<evidence type="ECO:0000256" key="4">
    <source>
        <dbReference type="ARBA" id="ARBA00022692"/>
    </source>
</evidence>
<keyword evidence="2" id="KW-0673">Quorum sensing</keyword>
<dbReference type="GO" id="GO:0006508">
    <property type="term" value="P:proteolysis"/>
    <property type="evidence" value="ECO:0007669"/>
    <property type="project" value="UniProtKB-KW"/>
</dbReference>
<accession>A0A7V7QI12</accession>
<feature type="transmembrane region" description="Helical" evidence="8">
    <location>
        <begin position="87"/>
        <end position="109"/>
    </location>
</feature>
<keyword evidence="7 8" id="KW-0472">Membrane</keyword>
<name>A0A7V7QI12_9FIRM</name>
<feature type="transmembrane region" description="Helical" evidence="8">
    <location>
        <begin position="155"/>
        <end position="171"/>
    </location>
</feature>
<keyword evidence="5" id="KW-0378">Hydrolase</keyword>
<dbReference type="GO" id="GO:0009372">
    <property type="term" value="P:quorum sensing"/>
    <property type="evidence" value="ECO:0007669"/>
    <property type="project" value="UniProtKB-KW"/>
</dbReference>
<sequence>MIKEGGQLVIMYNKLVKTAFAGVIEQAESEDEKEVVIYGLEAIVSTLVDILVILIIGIISDNLLGTIVYLLCFCSIRVLAGGYHANSYLSCLLCSIISYSFIVAVNSFVIQEYNLILVVMAVISYMATLMIAPVLNGKREFLEKEVAIIKKKVRIILAIELLVTIGLYLINFEIYKFAIYAIITEGVFGIMGKIKYWNLNKKALLKNVMNLSLGVALITGGLPCVLVFHEAKVPNALKAKIEERNK</sequence>
<evidence type="ECO:0000313" key="9">
    <source>
        <dbReference type="EMBL" id="KAB1434547.1"/>
    </source>
</evidence>
<keyword evidence="4 8" id="KW-0812">Transmembrane</keyword>
<gene>
    <name evidence="9" type="ORF">F7O84_18865</name>
</gene>
<reference evidence="9 10" key="2">
    <citation type="submission" date="2020-02" db="EMBL/GenBank/DDBJ databases">
        <title>Candidatus Galacturonibacter soehngenii shows hetero-acetogenic catabolism of galacturonic acid but lacks a canonical carbon monoxide dehydrogenase/acetyl-CoA synthase complex.</title>
        <authorList>
            <person name="Diender M."/>
            <person name="Stouten G.R."/>
            <person name="Petersen J.F."/>
            <person name="Nielsen P.H."/>
            <person name="Dueholm M.S."/>
            <person name="Pronk J.T."/>
            <person name="Van Loosdrecht M.C.M."/>
        </authorList>
    </citation>
    <scope>NUCLEOTIDE SEQUENCE [LARGE SCALE GENOMIC DNA]</scope>
    <source>
        <strain evidence="9">GalUA</strain>
    </source>
</reference>
<feature type="transmembrane region" description="Helical" evidence="8">
    <location>
        <begin position="208"/>
        <end position="228"/>
    </location>
</feature>
<dbReference type="Pfam" id="PF04647">
    <property type="entry name" value="AgrB"/>
    <property type="match status" value="1"/>
</dbReference>
<dbReference type="EMBL" id="WAGX01000008">
    <property type="protein sequence ID" value="KAB1434547.1"/>
    <property type="molecule type" value="Genomic_DNA"/>
</dbReference>
<dbReference type="GO" id="GO:0016020">
    <property type="term" value="C:membrane"/>
    <property type="evidence" value="ECO:0007669"/>
    <property type="project" value="InterPro"/>
</dbReference>
<feature type="transmembrane region" description="Helical" evidence="8">
    <location>
        <begin position="63"/>
        <end position="80"/>
    </location>
</feature>
<evidence type="ECO:0000256" key="8">
    <source>
        <dbReference type="SAM" id="Phobius"/>
    </source>
</evidence>
<evidence type="ECO:0000256" key="5">
    <source>
        <dbReference type="ARBA" id="ARBA00022801"/>
    </source>
</evidence>
<evidence type="ECO:0000256" key="7">
    <source>
        <dbReference type="ARBA" id="ARBA00023136"/>
    </source>
</evidence>
<evidence type="ECO:0000256" key="1">
    <source>
        <dbReference type="ARBA" id="ARBA00022475"/>
    </source>
</evidence>
<evidence type="ECO:0000256" key="2">
    <source>
        <dbReference type="ARBA" id="ARBA00022654"/>
    </source>
</evidence>